<name>A0A2A9NBV4_9AGAR</name>
<protein>
    <submittedName>
        <fullName evidence="2">Uncharacterized protein</fullName>
    </submittedName>
</protein>
<reference evidence="2 3" key="1">
    <citation type="submission" date="2014-02" db="EMBL/GenBank/DDBJ databases">
        <title>Transposable element dynamics among asymbiotic and ectomycorrhizal Amanita fungi.</title>
        <authorList>
            <consortium name="DOE Joint Genome Institute"/>
            <person name="Hess J."/>
            <person name="Skrede I."/>
            <person name="Wolfe B."/>
            <person name="LaButti K."/>
            <person name="Ohm R.A."/>
            <person name="Grigoriev I.V."/>
            <person name="Pringle A."/>
        </authorList>
    </citation>
    <scope>NUCLEOTIDE SEQUENCE [LARGE SCALE GENOMIC DNA]</scope>
    <source>
        <strain evidence="2 3">SKay4041</strain>
    </source>
</reference>
<proteinExistence type="predicted"/>
<evidence type="ECO:0000256" key="1">
    <source>
        <dbReference type="SAM" id="MobiDB-lite"/>
    </source>
</evidence>
<feature type="compositionally biased region" description="Low complexity" evidence="1">
    <location>
        <begin position="77"/>
        <end position="88"/>
    </location>
</feature>
<evidence type="ECO:0000313" key="2">
    <source>
        <dbReference type="EMBL" id="PFH48109.1"/>
    </source>
</evidence>
<dbReference type="EMBL" id="KZ302076">
    <property type="protein sequence ID" value="PFH48109.1"/>
    <property type="molecule type" value="Genomic_DNA"/>
</dbReference>
<accession>A0A2A9NBV4</accession>
<gene>
    <name evidence="2" type="ORF">AMATHDRAFT_66205</name>
</gene>
<dbReference type="AlphaFoldDB" id="A0A2A9NBV4"/>
<evidence type="ECO:0000313" key="3">
    <source>
        <dbReference type="Proteomes" id="UP000242287"/>
    </source>
</evidence>
<organism evidence="2 3">
    <name type="scientific">Amanita thiersii Skay4041</name>
    <dbReference type="NCBI Taxonomy" id="703135"/>
    <lineage>
        <taxon>Eukaryota</taxon>
        <taxon>Fungi</taxon>
        <taxon>Dikarya</taxon>
        <taxon>Basidiomycota</taxon>
        <taxon>Agaricomycotina</taxon>
        <taxon>Agaricomycetes</taxon>
        <taxon>Agaricomycetidae</taxon>
        <taxon>Agaricales</taxon>
        <taxon>Pluteineae</taxon>
        <taxon>Amanitaceae</taxon>
        <taxon>Amanita</taxon>
    </lineage>
</organism>
<feature type="region of interest" description="Disordered" evidence="1">
    <location>
        <begin position="1"/>
        <end position="93"/>
    </location>
</feature>
<dbReference type="Proteomes" id="UP000242287">
    <property type="component" value="Unassembled WGS sequence"/>
</dbReference>
<keyword evidence="3" id="KW-1185">Reference proteome</keyword>
<feature type="compositionally biased region" description="Low complexity" evidence="1">
    <location>
        <begin position="10"/>
        <end position="19"/>
    </location>
</feature>
<feature type="compositionally biased region" description="Basic and acidic residues" evidence="1">
    <location>
        <begin position="45"/>
        <end position="56"/>
    </location>
</feature>
<sequence length="425" mass="46697">MINDQSTVARSRSSSVSSVETITQGRSVPFLLRTVNVTRSTSRSENARRGTGEENVSRTFAWPKGDEKTGAGKNGESSGSRPRTSSRTLQRTKSYLDITSATLTRSVLANTEATSSSHPFPPNSSDVFINGSTGCEESDPFSNCKSKSATLESSLGSTGSSWLGLDVRVPSPTSEIENPEVYENESVSASLPDDFNESGYCLGLATTHHSFWASKSTFREVKTRKSIEYYSTFPIDIRLHSKSKITPHVTKLAIRCTEMAYVSPFRQTEPPRDSPLSKPPYFNSPPNAYQTRYRGSLITDNMPLNQISVAPVWKELFYTISEKDADGSDISVPVCERSLQVRVPVPYSVFKGKDTATFLVDVLAWINEDPLESGRTFTRQSTMLPGIFPPNGESPKLGFNETASDFSVIVTVSCLDARTMFSKNS</sequence>
<feature type="compositionally biased region" description="Polar residues" evidence="1">
    <location>
        <begin position="35"/>
        <end position="44"/>
    </location>
</feature>